<proteinExistence type="predicted"/>
<keyword evidence="3" id="KW-1185">Reference proteome</keyword>
<reference evidence="2" key="1">
    <citation type="journal article" date="2022" name="Arch. Microbiol.">
        <title>Pseudodesulfovibrio sediminis sp. nov., a mesophilic and neutrophilic sulfate-reducing bacterium isolated from sediment of a brackish lake.</title>
        <authorList>
            <person name="Takahashi A."/>
            <person name="Kojima H."/>
            <person name="Watanabe M."/>
            <person name="Fukui M."/>
        </authorList>
    </citation>
    <scope>NUCLEOTIDE SEQUENCE</scope>
    <source>
        <strain evidence="2">SF6</strain>
    </source>
</reference>
<evidence type="ECO:0000313" key="3">
    <source>
        <dbReference type="Proteomes" id="UP001053296"/>
    </source>
</evidence>
<dbReference type="PROSITE" id="PS51502">
    <property type="entry name" value="S_R_A_B_BARREL"/>
    <property type="match status" value="1"/>
</dbReference>
<dbReference type="PANTHER" id="PTHR37832">
    <property type="entry name" value="BLL2683 PROTEIN"/>
    <property type="match status" value="1"/>
</dbReference>
<evidence type="ECO:0000313" key="2">
    <source>
        <dbReference type="EMBL" id="BCS87794.1"/>
    </source>
</evidence>
<organism evidence="2 3">
    <name type="scientific">Pseudodesulfovibrio sediminis</name>
    <dbReference type="NCBI Taxonomy" id="2810563"/>
    <lineage>
        <taxon>Bacteria</taxon>
        <taxon>Pseudomonadati</taxon>
        <taxon>Thermodesulfobacteriota</taxon>
        <taxon>Desulfovibrionia</taxon>
        <taxon>Desulfovibrionales</taxon>
        <taxon>Desulfovibrionaceae</taxon>
    </lineage>
</organism>
<dbReference type="Pfam" id="PF07876">
    <property type="entry name" value="Dabb"/>
    <property type="match status" value="1"/>
</dbReference>
<dbReference type="EMBL" id="AP024485">
    <property type="protein sequence ID" value="BCS87794.1"/>
    <property type="molecule type" value="Genomic_DNA"/>
</dbReference>
<dbReference type="PANTHER" id="PTHR37832:SF1">
    <property type="entry name" value="STRESS-RESPONSE A_B BARREL DOMAIN-CONTAINING PROTEIN"/>
    <property type="match status" value="1"/>
</dbReference>
<dbReference type="InterPro" id="IPR011008">
    <property type="entry name" value="Dimeric_a/b-barrel"/>
</dbReference>
<feature type="domain" description="Stress-response A/B barrel" evidence="1">
    <location>
        <begin position="2"/>
        <end position="98"/>
    </location>
</feature>
<accession>A0ABM7P4M2</accession>
<dbReference type="SMART" id="SM00886">
    <property type="entry name" value="Dabb"/>
    <property type="match status" value="1"/>
</dbReference>
<dbReference type="Proteomes" id="UP001053296">
    <property type="component" value="Chromosome"/>
</dbReference>
<dbReference type="SUPFAM" id="SSF54909">
    <property type="entry name" value="Dimeric alpha+beta barrel"/>
    <property type="match status" value="1"/>
</dbReference>
<protein>
    <submittedName>
        <fullName evidence="2">Stress responsive protein</fullName>
    </submittedName>
</protein>
<evidence type="ECO:0000259" key="1">
    <source>
        <dbReference type="PROSITE" id="PS51502"/>
    </source>
</evidence>
<dbReference type="Gene3D" id="3.30.70.100">
    <property type="match status" value="1"/>
</dbReference>
<dbReference type="RefSeq" id="WP_229594447.1">
    <property type="nucleotide sequence ID" value="NZ_AP024485.1"/>
</dbReference>
<gene>
    <name evidence="2" type="ORF">PSDVSF_10360</name>
</gene>
<sequence length="100" mass="11236">MIRHIVMWTLKEEVDGVSAKDNAAKMKEILEALNGRIEGLKHLEVSYNIVASDPECHIVLCSDHDDVDALNFYQDHPEHQACVAFVKTVASSRKVLDYAV</sequence>
<name>A0ABM7P4M2_9BACT</name>
<dbReference type="InterPro" id="IPR013097">
    <property type="entry name" value="Dabb"/>
</dbReference>